<evidence type="ECO:0000256" key="4">
    <source>
        <dbReference type="ARBA" id="ARBA00022980"/>
    </source>
</evidence>
<dbReference type="GO" id="GO:0003735">
    <property type="term" value="F:structural constituent of ribosome"/>
    <property type="evidence" value="ECO:0007669"/>
    <property type="project" value="InterPro"/>
</dbReference>
<dbReference type="Proteomes" id="UP000070544">
    <property type="component" value="Unassembled WGS sequence"/>
</dbReference>
<keyword evidence="9" id="KW-1185">Reference proteome</keyword>
<keyword evidence="5" id="KW-0687">Ribonucleoprotein</keyword>
<dbReference type="Pfam" id="PF00702">
    <property type="entry name" value="Hydrolase"/>
    <property type="match status" value="1"/>
</dbReference>
<dbReference type="Gene3D" id="2.70.150.10">
    <property type="entry name" value="Calcium-transporting ATPase, cytoplasmic transduction domain A"/>
    <property type="match status" value="1"/>
</dbReference>
<keyword evidence="6" id="KW-0812">Transmembrane</keyword>
<dbReference type="STRING" id="1344416.A0A139AI90"/>
<dbReference type="Pfam" id="PF01776">
    <property type="entry name" value="Ribosomal_L22e"/>
    <property type="match status" value="1"/>
</dbReference>
<evidence type="ECO:0000256" key="5">
    <source>
        <dbReference type="ARBA" id="ARBA00023274"/>
    </source>
</evidence>
<dbReference type="GO" id="GO:0005524">
    <property type="term" value="F:ATP binding"/>
    <property type="evidence" value="ECO:0007669"/>
    <property type="project" value="InterPro"/>
</dbReference>
<dbReference type="GO" id="GO:0036376">
    <property type="term" value="P:sodium ion export across plasma membrane"/>
    <property type="evidence" value="ECO:0007669"/>
    <property type="project" value="TreeGrafter"/>
</dbReference>
<dbReference type="InterPro" id="IPR038526">
    <property type="entry name" value="Ribosomal_eL22_sf"/>
</dbReference>
<dbReference type="GO" id="GO:0030007">
    <property type="term" value="P:intracellular potassium ion homeostasis"/>
    <property type="evidence" value="ECO:0007669"/>
    <property type="project" value="TreeGrafter"/>
</dbReference>
<dbReference type="GO" id="GO:0005391">
    <property type="term" value="F:P-type sodium:potassium-exchanging transporter activity"/>
    <property type="evidence" value="ECO:0007669"/>
    <property type="project" value="TreeGrafter"/>
</dbReference>
<dbReference type="InterPro" id="IPR008250">
    <property type="entry name" value="ATPase_P-typ_transduc_dom_A_sf"/>
</dbReference>
<dbReference type="EMBL" id="KQ965752">
    <property type="protein sequence ID" value="KXS16536.1"/>
    <property type="molecule type" value="Genomic_DNA"/>
</dbReference>
<dbReference type="InterPro" id="IPR001757">
    <property type="entry name" value="P_typ_ATPase"/>
</dbReference>
<dbReference type="GO" id="GO:0016887">
    <property type="term" value="F:ATP hydrolysis activity"/>
    <property type="evidence" value="ECO:0007669"/>
    <property type="project" value="InterPro"/>
</dbReference>
<dbReference type="InterPro" id="IPR059000">
    <property type="entry name" value="ATPase_P-type_domA"/>
</dbReference>
<dbReference type="OrthoDB" id="10259820at2759"/>
<dbReference type="GO" id="GO:1990573">
    <property type="term" value="P:potassium ion import across plasma membrane"/>
    <property type="evidence" value="ECO:0007669"/>
    <property type="project" value="TreeGrafter"/>
</dbReference>
<evidence type="ECO:0000256" key="1">
    <source>
        <dbReference type="ARBA" id="ARBA00004651"/>
    </source>
</evidence>
<comment type="subcellular location">
    <subcellularLocation>
        <location evidence="1">Cell membrane</location>
        <topology evidence="1">Multi-pass membrane protein</topology>
    </subcellularLocation>
</comment>
<dbReference type="Gene3D" id="1.20.1110.10">
    <property type="entry name" value="Calcium-transporting ATPase, transmembrane domain"/>
    <property type="match status" value="1"/>
</dbReference>
<dbReference type="Gene3D" id="3.30.1360.210">
    <property type="match status" value="1"/>
</dbReference>
<dbReference type="PANTHER" id="PTHR43294:SF21">
    <property type="entry name" value="CATION TRANSPORTING ATPASE"/>
    <property type="match status" value="1"/>
</dbReference>
<comment type="similarity">
    <text evidence="2">Belongs to the eukaryotic ribosomal protein eL22 family.</text>
</comment>
<dbReference type="InterPro" id="IPR002671">
    <property type="entry name" value="Ribosomal_eL22"/>
</dbReference>
<reference evidence="8 9" key="1">
    <citation type="journal article" date="2015" name="Genome Biol. Evol.">
        <title>Phylogenomic analyses indicate that early fungi evolved digesting cell walls of algal ancestors of land plants.</title>
        <authorList>
            <person name="Chang Y."/>
            <person name="Wang S."/>
            <person name="Sekimoto S."/>
            <person name="Aerts A.L."/>
            <person name="Choi C."/>
            <person name="Clum A."/>
            <person name="LaButti K.M."/>
            <person name="Lindquist E.A."/>
            <person name="Yee Ngan C."/>
            <person name="Ohm R.A."/>
            <person name="Salamov A.A."/>
            <person name="Grigoriev I.V."/>
            <person name="Spatafora J.W."/>
            <person name="Berbee M.L."/>
        </authorList>
    </citation>
    <scope>NUCLEOTIDE SEQUENCE [LARGE SCALE GENOMIC DNA]</scope>
    <source>
        <strain evidence="8 9">JEL478</strain>
    </source>
</reference>
<feature type="domain" description="P-type ATPase A" evidence="7">
    <location>
        <begin position="2"/>
        <end position="83"/>
    </location>
</feature>
<organism evidence="8 9">
    <name type="scientific">Gonapodya prolifera (strain JEL478)</name>
    <name type="common">Monoblepharis prolifera</name>
    <dbReference type="NCBI Taxonomy" id="1344416"/>
    <lineage>
        <taxon>Eukaryota</taxon>
        <taxon>Fungi</taxon>
        <taxon>Fungi incertae sedis</taxon>
        <taxon>Chytridiomycota</taxon>
        <taxon>Chytridiomycota incertae sedis</taxon>
        <taxon>Monoblepharidomycetes</taxon>
        <taxon>Monoblepharidales</taxon>
        <taxon>Gonapodyaceae</taxon>
        <taxon>Gonapodya</taxon>
    </lineage>
</organism>
<dbReference type="SUPFAM" id="SSF81653">
    <property type="entry name" value="Calcium ATPase, transduction domain A"/>
    <property type="match status" value="1"/>
</dbReference>
<feature type="transmembrane region" description="Helical" evidence="6">
    <location>
        <begin position="340"/>
        <end position="362"/>
    </location>
</feature>
<keyword evidence="4" id="KW-0689">Ribosomal protein</keyword>
<dbReference type="GO" id="GO:1902600">
    <property type="term" value="P:proton transmembrane transport"/>
    <property type="evidence" value="ECO:0007669"/>
    <property type="project" value="TreeGrafter"/>
</dbReference>
<dbReference type="SUPFAM" id="SSF56784">
    <property type="entry name" value="HAD-like"/>
    <property type="match status" value="1"/>
</dbReference>
<evidence type="ECO:0000313" key="9">
    <source>
        <dbReference type="Proteomes" id="UP000070544"/>
    </source>
</evidence>
<dbReference type="InterPro" id="IPR050510">
    <property type="entry name" value="Cation_transp_ATPase_P-type"/>
</dbReference>
<dbReference type="AlphaFoldDB" id="A0A139AI90"/>
<accession>A0A139AI90</accession>
<keyword evidence="6" id="KW-0472">Membrane</keyword>
<proteinExistence type="inferred from homology"/>
<dbReference type="GO" id="GO:0006883">
    <property type="term" value="P:intracellular sodium ion homeostasis"/>
    <property type="evidence" value="ECO:0007669"/>
    <property type="project" value="TreeGrafter"/>
</dbReference>
<dbReference type="GO" id="GO:0005840">
    <property type="term" value="C:ribosome"/>
    <property type="evidence" value="ECO:0007669"/>
    <property type="project" value="UniProtKB-KW"/>
</dbReference>
<keyword evidence="6" id="KW-1133">Transmembrane helix</keyword>
<dbReference type="GO" id="GO:0005886">
    <property type="term" value="C:plasma membrane"/>
    <property type="evidence" value="ECO:0007669"/>
    <property type="project" value="UniProtKB-SubCell"/>
</dbReference>
<keyword evidence="3" id="KW-1003">Cell membrane</keyword>
<evidence type="ECO:0000256" key="6">
    <source>
        <dbReference type="SAM" id="Phobius"/>
    </source>
</evidence>
<dbReference type="FunFam" id="3.30.1360.210:FF:000002">
    <property type="entry name" value="60S ribosomal protein L22-2"/>
    <property type="match status" value="1"/>
</dbReference>
<protein>
    <recommendedName>
        <fullName evidence="7">P-type ATPase A domain-containing protein</fullName>
    </recommendedName>
</protein>
<dbReference type="Pfam" id="PF00122">
    <property type="entry name" value="E1-E2_ATPase"/>
    <property type="match status" value="1"/>
</dbReference>
<dbReference type="Gene3D" id="3.40.50.1000">
    <property type="entry name" value="HAD superfamily/HAD-like"/>
    <property type="match status" value="1"/>
</dbReference>
<dbReference type="InterPro" id="IPR023214">
    <property type="entry name" value="HAD_sf"/>
</dbReference>
<evidence type="ECO:0000313" key="8">
    <source>
        <dbReference type="EMBL" id="KXS16536.1"/>
    </source>
</evidence>
<dbReference type="InterPro" id="IPR036412">
    <property type="entry name" value="HAD-like_sf"/>
</dbReference>
<dbReference type="PANTHER" id="PTHR43294">
    <property type="entry name" value="SODIUM/POTASSIUM-TRANSPORTING ATPASE SUBUNIT ALPHA"/>
    <property type="match status" value="1"/>
</dbReference>
<dbReference type="GO" id="GO:0006412">
    <property type="term" value="P:translation"/>
    <property type="evidence" value="ECO:0007669"/>
    <property type="project" value="InterPro"/>
</dbReference>
<evidence type="ECO:0000256" key="2">
    <source>
        <dbReference type="ARBA" id="ARBA00007817"/>
    </source>
</evidence>
<dbReference type="NCBIfam" id="TIGR01494">
    <property type="entry name" value="ATPase_P-type"/>
    <property type="match status" value="1"/>
</dbReference>
<name>A0A139AI90_GONPJ</name>
<evidence type="ECO:0000256" key="3">
    <source>
        <dbReference type="ARBA" id="ARBA00022475"/>
    </source>
</evidence>
<dbReference type="PRINTS" id="PR00120">
    <property type="entry name" value="HATPASE"/>
</dbReference>
<gene>
    <name evidence="8" type="ORF">M427DRAFT_69096</name>
</gene>
<dbReference type="GO" id="GO:1990904">
    <property type="term" value="C:ribonucleoprotein complex"/>
    <property type="evidence" value="ECO:0007669"/>
    <property type="project" value="UniProtKB-KW"/>
</dbReference>
<evidence type="ECO:0000259" key="7">
    <source>
        <dbReference type="Pfam" id="PF00122"/>
    </source>
</evidence>
<sequence length="543" mass="59181">MPSECTVLRDGGLARVPATELVCGDIVSLSSGNKVPADLRLIEASADARFHRSILTGESEEVDGRVDMMDPDFLESKNIALMGHICTLSLIPQRKKEVNVLRKSLATVETLGCVNVTAFGFADGAAHSVPSVGFNRTIVPVNEALNALFKAAPLCNEATFDRNQPGQGSALQPPPAFSIPFNSRNKWMLRMFRSDFAAASTSELLVAGMRFFMVTGDFGLTAAAIGHSVDEDGFIPASLVLEGKHICNLTDAQLDVVCRHKETVFARTTPEQKLTIVNQLKSRDYVVAVMGDGVNDAPTLKAAHVGIAISTGSDVAIEAETLVLIGTFDSITTAVRLGRLSYLFIGTMMTVISHGMFFLYYWRYAGIPMSALFFAFENYQDGFFGYTSDELIYFNTQGQSVSFVVLVILQLGNLLSRTAKGAVAGKKGAKKAVAHKYVLDASDPVKDGIFDTASFEKFLQDRIKVAGRTSNLGEAVTISKPDGNSIAVTVDAKVPFAKRYLKYLTKKFLKKQQLRDYVRVISTSKTTYQLKYFNISPEDEADE</sequence>